<proteinExistence type="predicted"/>
<evidence type="ECO:0000313" key="1">
    <source>
        <dbReference type="EMBL" id="CAK0898232.1"/>
    </source>
</evidence>
<name>A0ABN9XJS0_9DINO</name>
<evidence type="ECO:0000313" key="2">
    <source>
        <dbReference type="Proteomes" id="UP001189429"/>
    </source>
</evidence>
<sequence length="340" mass="37769">MRDPLEIPVAYYILSARLQSLGCVPGGALVSFLEREEDSSPAKNVRDSARFEPFRSMLASAGSFLDEAQLLLRSASEQEEEAVADTISEFASELEGRARDMLNHTREAAALVLPLVRASQPLPLELLERLIAHIHTIESHYGPCNKSDVLPAPLLRAEPGSKLYPSLARKLEAVCGRSIADLRGREIERFRARLLKGSFHRAFDERRSALANETAASKDLLFAAYAEYLSHSDHTPVGEIVHLETLGPMKVTTWNVLEFPCLGSLEPVFDGVRPVCDAILKGLGRKDAECMNILLDAVRSDVVINRHTERVLSFAQYELMHCGTDVLLLQEVNERVRESI</sequence>
<protein>
    <submittedName>
        <fullName evidence="1">Uncharacterized protein</fullName>
    </submittedName>
</protein>
<keyword evidence="2" id="KW-1185">Reference proteome</keyword>
<reference evidence="1" key="1">
    <citation type="submission" date="2023-10" db="EMBL/GenBank/DDBJ databases">
        <authorList>
            <person name="Chen Y."/>
            <person name="Shah S."/>
            <person name="Dougan E. K."/>
            <person name="Thang M."/>
            <person name="Chan C."/>
        </authorList>
    </citation>
    <scope>NUCLEOTIDE SEQUENCE [LARGE SCALE GENOMIC DNA]</scope>
</reference>
<dbReference type="EMBL" id="CAUYUJ010020445">
    <property type="protein sequence ID" value="CAK0898232.1"/>
    <property type="molecule type" value="Genomic_DNA"/>
</dbReference>
<comment type="caution">
    <text evidence="1">The sequence shown here is derived from an EMBL/GenBank/DDBJ whole genome shotgun (WGS) entry which is preliminary data.</text>
</comment>
<gene>
    <name evidence="1" type="ORF">PCOR1329_LOCUS76156</name>
</gene>
<organism evidence="1 2">
    <name type="scientific">Prorocentrum cordatum</name>
    <dbReference type="NCBI Taxonomy" id="2364126"/>
    <lineage>
        <taxon>Eukaryota</taxon>
        <taxon>Sar</taxon>
        <taxon>Alveolata</taxon>
        <taxon>Dinophyceae</taxon>
        <taxon>Prorocentrales</taxon>
        <taxon>Prorocentraceae</taxon>
        <taxon>Prorocentrum</taxon>
    </lineage>
</organism>
<dbReference type="Proteomes" id="UP001189429">
    <property type="component" value="Unassembled WGS sequence"/>
</dbReference>
<accession>A0ABN9XJS0</accession>